<sequence length="391" mass="42760">MTLKKLILGGPLFDGVSLSPRGTVLIEDRKIAAVYPDTIHMINTKVIDVQGRLIMPGLVDLHSDSLERSIEKRKGVFFDIDFAVLNLDRQAAACGITTFCHAVSFDDNELGLRSPEEAEHCVRAIKAFNDSPQALVKHRVHIRYEVGSERSFQIVTRLVEEGLVDLFSIMDHTPGQGQFKSMAAYVRYLTCEHQVPEHQIIEKARQKQAGNARDWELVSTLAHTVGSAGIPMLSHDDDTLEKIDLIRALGIGACEFPITLEAARKAGDAGMHIFMGAPNLVRDQSTSGSLKASDVLRQDLCTGLVSDYYPESLLQAALMGKKHTGSPASALRQVTAGPGDYLCAPARPGRLTRGADADIIIVDQSHTWAHITHSLVKGRTVFNTQLHEAVA</sequence>
<name>S0G831_9BACT</name>
<dbReference type="InterPro" id="IPR032466">
    <property type="entry name" value="Metal_Hydrolase"/>
</dbReference>
<comment type="caution">
    <text evidence="1">The sequence shown here is derived from an EMBL/GenBank/DDBJ whole genome shotgun (WGS) entry which is preliminary data.</text>
</comment>
<dbReference type="PANTHER" id="PTHR43135">
    <property type="entry name" value="ALPHA-D-RIBOSE 1-METHYLPHOSPHONATE 5-TRIPHOSPHATE DIPHOSPHATASE"/>
    <property type="match status" value="1"/>
</dbReference>
<dbReference type="PANTHER" id="PTHR43135:SF3">
    <property type="entry name" value="ALPHA-D-RIBOSE 1-METHYLPHOSPHONATE 5-TRIPHOSPHATE DIPHOSPHATASE"/>
    <property type="match status" value="1"/>
</dbReference>
<dbReference type="Proteomes" id="UP000014216">
    <property type="component" value="Unassembled WGS sequence"/>
</dbReference>
<keyword evidence="2" id="KW-1185">Reference proteome</keyword>
<dbReference type="AlphaFoldDB" id="S0G831"/>
<dbReference type="InterPro" id="IPR012696">
    <property type="entry name" value="PhnM"/>
</dbReference>
<reference evidence="1 2" key="1">
    <citation type="journal article" date="2013" name="Genome Announc.">
        <title>Draft Genome Sequence of Desulfotignum phosphitoxidans DSM 13687 Strain FiPS-3.</title>
        <authorList>
            <person name="Poehlein A."/>
            <person name="Daniel R."/>
            <person name="Simeonova D.D."/>
        </authorList>
    </citation>
    <scope>NUCLEOTIDE SEQUENCE [LARGE SCALE GENOMIC DNA]</scope>
    <source>
        <strain evidence="1 2">DSM 13687</strain>
    </source>
</reference>
<evidence type="ECO:0000313" key="2">
    <source>
        <dbReference type="Proteomes" id="UP000014216"/>
    </source>
</evidence>
<accession>S0G831</accession>
<dbReference type="SUPFAM" id="SSF51556">
    <property type="entry name" value="Metallo-dependent hydrolases"/>
    <property type="match status" value="1"/>
</dbReference>
<dbReference type="NCBIfam" id="NF011990">
    <property type="entry name" value="PRK15446.2-6"/>
    <property type="match status" value="1"/>
</dbReference>
<dbReference type="OrthoDB" id="9785413at2"/>
<dbReference type="EMBL" id="APJX01000001">
    <property type="protein sequence ID" value="EMS81667.1"/>
    <property type="molecule type" value="Genomic_DNA"/>
</dbReference>
<proteinExistence type="predicted"/>
<dbReference type="SUPFAM" id="SSF51338">
    <property type="entry name" value="Composite domain of metallo-dependent hydrolases"/>
    <property type="match status" value="1"/>
</dbReference>
<protein>
    <submittedName>
        <fullName evidence="1">Phosphonate metabolism protein PhnM</fullName>
    </submittedName>
</protein>
<dbReference type="NCBIfam" id="NF011984">
    <property type="entry name" value="PRK15446.1-5"/>
    <property type="match status" value="1"/>
</dbReference>
<organism evidence="1 2">
    <name type="scientific">Desulfotignum phosphitoxidans DSM 13687</name>
    <dbReference type="NCBI Taxonomy" id="1286635"/>
    <lineage>
        <taxon>Bacteria</taxon>
        <taxon>Pseudomonadati</taxon>
        <taxon>Thermodesulfobacteriota</taxon>
        <taxon>Desulfobacteria</taxon>
        <taxon>Desulfobacterales</taxon>
        <taxon>Desulfobacteraceae</taxon>
        <taxon>Desulfotignum</taxon>
    </lineage>
</organism>
<dbReference type="GO" id="GO:0019700">
    <property type="term" value="P:organic phosphonate catabolic process"/>
    <property type="evidence" value="ECO:0007669"/>
    <property type="project" value="InterPro"/>
</dbReference>
<dbReference type="InterPro" id="IPR011059">
    <property type="entry name" value="Metal-dep_hydrolase_composite"/>
</dbReference>
<dbReference type="InterPro" id="IPR051781">
    <property type="entry name" value="Metallo-dep_Hydrolase"/>
</dbReference>
<gene>
    <name evidence="1" type="primary">phnM</name>
    <name evidence="1" type="ORF">Dpo_1c08080</name>
</gene>
<dbReference type="Gene3D" id="3.20.20.140">
    <property type="entry name" value="Metal-dependent hydrolases"/>
    <property type="match status" value="1"/>
</dbReference>
<dbReference type="PATRIC" id="fig|1286635.3.peg.847"/>
<evidence type="ECO:0000313" key="1">
    <source>
        <dbReference type="EMBL" id="EMS81667.1"/>
    </source>
</evidence>
<dbReference type="GO" id="GO:0016810">
    <property type="term" value="F:hydrolase activity, acting on carbon-nitrogen (but not peptide) bonds"/>
    <property type="evidence" value="ECO:0007669"/>
    <property type="project" value="InterPro"/>
</dbReference>
<dbReference type="RefSeq" id="WP_006964431.1">
    <property type="nucleotide sequence ID" value="NZ_APJX01000001.1"/>
</dbReference>
<dbReference type="PIRSF" id="PIRSF038971">
    <property type="entry name" value="PhnM"/>
    <property type="match status" value="1"/>
</dbReference>